<dbReference type="Gene3D" id="1.20.1260.10">
    <property type="match status" value="1"/>
</dbReference>
<evidence type="ECO:0000313" key="7">
    <source>
        <dbReference type="Proteomes" id="UP001058072"/>
    </source>
</evidence>
<evidence type="ECO:0000256" key="2">
    <source>
        <dbReference type="PIRSR" id="PIRSR607760-1"/>
    </source>
</evidence>
<dbReference type="Proteomes" id="UP001058016">
    <property type="component" value="Chromosome"/>
</dbReference>
<comment type="cofactor">
    <cofactor evidence="2">
        <name>Mn(2+)</name>
        <dbReference type="ChEBI" id="CHEBI:29035"/>
    </cofactor>
    <text evidence="2">Binds 2 manganese ions per subunit.</text>
</comment>
<dbReference type="RefSeq" id="WP_055245293.1">
    <property type="nucleotide sequence ID" value="NZ_CP071249.1"/>
</dbReference>
<dbReference type="AlphaFoldDB" id="A0A9Q9FJJ6"/>
<feature type="binding site" evidence="2">
    <location>
        <position position="35"/>
    </location>
    <ligand>
        <name>Mn(2+)</name>
        <dbReference type="ChEBI" id="CHEBI:29035"/>
        <label>1</label>
    </ligand>
</feature>
<dbReference type="Pfam" id="PF05067">
    <property type="entry name" value="Mn_catalase"/>
    <property type="match status" value="1"/>
</dbReference>
<comment type="cofactor">
    <cofactor evidence="3">
        <name>Ca(2+)</name>
        <dbReference type="ChEBI" id="CHEBI:29108"/>
    </cofactor>
    <text evidence="3">Binds 1 Ca(2+) ion per subunit.</text>
</comment>
<keyword evidence="2" id="KW-0464">Manganese</keyword>
<evidence type="ECO:0000313" key="5">
    <source>
        <dbReference type="EMBL" id="UUF09374.1"/>
    </source>
</evidence>
<name>A0A9Q9FJJ6_9FIRM</name>
<feature type="binding site" evidence="2">
    <location>
        <position position="169"/>
    </location>
    <ligand>
        <name>Mn(2+)</name>
        <dbReference type="ChEBI" id="CHEBI:29035"/>
        <label>1</label>
    </ligand>
</feature>
<evidence type="ECO:0000256" key="1">
    <source>
        <dbReference type="ARBA" id="ARBA00007644"/>
    </source>
</evidence>
<sequence length="196" mass="22024">MWIYEKRLQFPVDIKKRDPKMAKAIFDALGGADGELAASMEYLQQRYSMPTGQSIATLTDIGTEELAHLEIVSSMIYQLTDGASIDELKKAGLDGVYAGRGTSIFLADPEGTPWTAAYIDMKGDPVADITSNMAAEQRARAGYEHLLDLATDDEVVRVLSYLREREVVHFQRFGETLMHVQDFCATNRHFFMDDHH</sequence>
<evidence type="ECO:0000256" key="3">
    <source>
        <dbReference type="PIRSR" id="PIRSR607760-2"/>
    </source>
</evidence>
<dbReference type="InterPro" id="IPR007760">
    <property type="entry name" value="Mn_catalase"/>
</dbReference>
<dbReference type="InterPro" id="IPR039377">
    <property type="entry name" value="Mn_catalase_dom"/>
</dbReference>
<dbReference type="InterPro" id="IPR012347">
    <property type="entry name" value="Ferritin-like"/>
</dbReference>
<comment type="similarity">
    <text evidence="1">Belongs to the manganese catalase family.</text>
</comment>
<feature type="binding site" evidence="2">
    <location>
        <position position="136"/>
    </location>
    <ligand>
        <name>Mn(2+)</name>
        <dbReference type="ChEBI" id="CHEBI:29035"/>
        <label>1</label>
    </ligand>
</feature>
<organism evidence="5 7">
    <name type="scientific">Turicibacter bilis</name>
    <dbReference type="NCBI Taxonomy" id="2735723"/>
    <lineage>
        <taxon>Bacteria</taxon>
        <taxon>Bacillati</taxon>
        <taxon>Bacillota</taxon>
        <taxon>Erysipelotrichia</taxon>
        <taxon>Erysipelotrichales</taxon>
        <taxon>Turicibacteraceae</taxon>
        <taxon>Turicibacter</taxon>
    </lineage>
</organism>
<keyword evidence="3" id="KW-0106">Calcium</keyword>
<dbReference type="Proteomes" id="UP001058072">
    <property type="component" value="Chromosome"/>
</dbReference>
<dbReference type="InterPro" id="IPR009078">
    <property type="entry name" value="Ferritin-like_SF"/>
</dbReference>
<keyword evidence="6" id="KW-1185">Reference proteome</keyword>
<dbReference type="EMBL" id="CP071249">
    <property type="protein sequence ID" value="UUF05173.1"/>
    <property type="molecule type" value="Genomic_DNA"/>
</dbReference>
<proteinExistence type="inferred from homology"/>
<feature type="binding site" evidence="3">
    <location>
        <position position="60"/>
    </location>
    <ligand>
        <name>Ca(2+)</name>
        <dbReference type="ChEBI" id="CHEBI:29108"/>
    </ligand>
</feature>
<dbReference type="CDD" id="cd01051">
    <property type="entry name" value="Mn_catalase"/>
    <property type="match status" value="1"/>
</dbReference>
<feature type="binding site" evidence="2">
    <location>
        <position position="65"/>
    </location>
    <ligand>
        <name>Mn(2+)</name>
        <dbReference type="ChEBI" id="CHEBI:29035"/>
        <label>1</label>
    </ligand>
</feature>
<keyword evidence="2" id="KW-0479">Metal-binding</keyword>
<dbReference type="EMBL" id="CP071250">
    <property type="protein sequence ID" value="UUF09374.1"/>
    <property type="molecule type" value="Genomic_DNA"/>
</dbReference>
<feature type="binding site" evidence="2">
    <location>
        <position position="68"/>
    </location>
    <ligand>
        <name>Mn(2+)</name>
        <dbReference type="ChEBI" id="CHEBI:29035"/>
        <label>1</label>
    </ligand>
</feature>
<reference evidence="5 6" key="1">
    <citation type="submission" date="2021-03" db="EMBL/GenBank/DDBJ databases">
        <title>Comparative Genomics and Metabolomics in the genus Turicibacter.</title>
        <authorList>
            <person name="Maki J."/>
            <person name="Looft T."/>
        </authorList>
    </citation>
    <scope>NUCLEOTIDE SEQUENCE</scope>
    <source>
        <strain evidence="5">ISU324</strain>
        <strain evidence="4 6">MMM721</strain>
    </source>
</reference>
<dbReference type="SUPFAM" id="SSF47240">
    <property type="entry name" value="Ferritin-like"/>
    <property type="match status" value="1"/>
</dbReference>
<evidence type="ECO:0000313" key="4">
    <source>
        <dbReference type="EMBL" id="UUF05173.1"/>
    </source>
</evidence>
<evidence type="ECO:0000313" key="6">
    <source>
        <dbReference type="Proteomes" id="UP001058016"/>
    </source>
</evidence>
<accession>A0A9Q9FJJ6</accession>
<dbReference type="GO" id="GO:0046872">
    <property type="term" value="F:metal ion binding"/>
    <property type="evidence" value="ECO:0007669"/>
    <property type="project" value="UniProtKB-KW"/>
</dbReference>
<gene>
    <name evidence="4" type="ORF">J0J69_08705</name>
    <name evidence="5" type="ORF">J0J70_05285</name>
</gene>
<protein>
    <submittedName>
        <fullName evidence="5">Manganese catalase family protein</fullName>
    </submittedName>
</protein>